<evidence type="ECO:0000313" key="9">
    <source>
        <dbReference type="Proteomes" id="UP000186922"/>
    </source>
</evidence>
<keyword evidence="4" id="KW-0067">ATP-binding</keyword>
<keyword evidence="1" id="KW-0808">Transferase</keyword>
<organism evidence="8 9">
    <name type="scientific">Ramazzottius varieornatus</name>
    <name type="common">Water bear</name>
    <name type="synonym">Tardigrade</name>
    <dbReference type="NCBI Taxonomy" id="947166"/>
    <lineage>
        <taxon>Eukaryota</taxon>
        <taxon>Metazoa</taxon>
        <taxon>Ecdysozoa</taxon>
        <taxon>Tardigrada</taxon>
        <taxon>Eutardigrada</taxon>
        <taxon>Parachela</taxon>
        <taxon>Hypsibioidea</taxon>
        <taxon>Ramazzottiidae</taxon>
        <taxon>Ramazzottius</taxon>
    </lineage>
</organism>
<evidence type="ECO:0000256" key="3">
    <source>
        <dbReference type="ARBA" id="ARBA00022777"/>
    </source>
</evidence>
<dbReference type="Gene3D" id="1.10.510.10">
    <property type="entry name" value="Transferase(Phosphotransferase) domain 1"/>
    <property type="match status" value="1"/>
</dbReference>
<name>A0A1D1VK40_RAMVA</name>
<dbReference type="Pfam" id="PF00069">
    <property type="entry name" value="Pkinase"/>
    <property type="match status" value="1"/>
</dbReference>
<keyword evidence="3" id="KW-0418">Kinase</keyword>
<evidence type="ECO:0000256" key="4">
    <source>
        <dbReference type="ARBA" id="ARBA00022840"/>
    </source>
</evidence>
<dbReference type="PROSITE" id="PS00108">
    <property type="entry name" value="PROTEIN_KINASE_ST"/>
    <property type="match status" value="1"/>
</dbReference>
<sequence length="611" mass="67563">MDFSADSPTTSTPIPKGPFTEGMSPLVAPVSKRLCFDEAEIVEEGPKSEMNLADISVIRRGLNGMDMADDSMMSHNTSFNEKSPHNISRILDSSMLDFQDESGLHDVNISISPQNPSATSSPPGGFAREVAKLGGCSTPNVKTRCAGRRSRLSYGEVPKTPVKSKDGHRSRASSFGVKMRPDSSLILHNIMEEPCNINPFSEECVSVEEEIVHTEEIERRTKRNLSDMLCTPETSSQDWRTPESGYGTRNKVQKTDKVVFSLGSPFSSADTGRCHSPSMSSSPVTQYERDFVELDTIASGQFGHVTKVRKRLDGVIYAVKRIREEGKNMSLSEIVHEVFALSALESHPNVVRYFNSWSDGGHLYLQTEYCDGGTLGSHIVQNRRLGKSFAEDELRRIVLQTGSGLHFLHNRFLAHLDVKPDNIFIACRKRTCSNGRPETPDEDAVGKYTYKLGDMGHVQSFRDGTLHDFCEGDRDYLAPEILHDMQSSLLDPPKADVYSLGITLFETAQVGRNTIVPIDFNSAARRNGVIPGILDLPLLLNQLIQKMTTADPRFRSTMADILADPALKIVSHPVVSGLKKYAPKAVKKLSLGARNRVKEPVINRGVSCTEF</sequence>
<dbReference type="InterPro" id="IPR008271">
    <property type="entry name" value="Ser/Thr_kinase_AS"/>
</dbReference>
<dbReference type="InterPro" id="IPR000719">
    <property type="entry name" value="Prot_kinase_dom"/>
</dbReference>
<accession>A0A1D1VK40</accession>
<dbReference type="Proteomes" id="UP000186922">
    <property type="component" value="Unassembled WGS sequence"/>
</dbReference>
<dbReference type="GO" id="GO:0004672">
    <property type="term" value="F:protein kinase activity"/>
    <property type="evidence" value="ECO:0007669"/>
    <property type="project" value="InterPro"/>
</dbReference>
<evidence type="ECO:0000256" key="6">
    <source>
        <dbReference type="SAM" id="MobiDB-lite"/>
    </source>
</evidence>
<evidence type="ECO:0000313" key="8">
    <source>
        <dbReference type="EMBL" id="GAV01977.1"/>
    </source>
</evidence>
<dbReference type="GO" id="GO:0005634">
    <property type="term" value="C:nucleus"/>
    <property type="evidence" value="ECO:0007669"/>
    <property type="project" value="TreeGrafter"/>
</dbReference>
<dbReference type="AlphaFoldDB" id="A0A1D1VK40"/>
<feature type="domain" description="Protein kinase" evidence="7">
    <location>
        <begin position="291"/>
        <end position="575"/>
    </location>
</feature>
<gene>
    <name evidence="8" type="primary">RvY_12599-1</name>
    <name evidence="8" type="synonym">RvY_12599.1</name>
    <name evidence="8" type="ORF">RvY_12599</name>
</gene>
<protein>
    <recommendedName>
        <fullName evidence="7">Protein kinase domain-containing protein</fullName>
    </recommendedName>
</protein>
<dbReference type="PANTHER" id="PTHR11042">
    <property type="entry name" value="EUKARYOTIC TRANSLATION INITIATION FACTOR 2-ALPHA KINASE EIF2-ALPHA KINASE -RELATED"/>
    <property type="match status" value="1"/>
</dbReference>
<evidence type="ECO:0000259" key="7">
    <source>
        <dbReference type="PROSITE" id="PS50011"/>
    </source>
</evidence>
<dbReference type="InterPro" id="IPR050339">
    <property type="entry name" value="CC_SR_Kinase"/>
</dbReference>
<proteinExistence type="inferred from homology"/>
<dbReference type="Gene3D" id="3.30.200.20">
    <property type="entry name" value="Phosphorylase Kinase, domain 1"/>
    <property type="match status" value="1"/>
</dbReference>
<feature type="region of interest" description="Disordered" evidence="6">
    <location>
        <begin position="1"/>
        <end position="23"/>
    </location>
</feature>
<reference evidence="8 9" key="1">
    <citation type="journal article" date="2016" name="Nat. Commun.">
        <title>Extremotolerant tardigrade genome and improved radiotolerance of human cultured cells by tardigrade-unique protein.</title>
        <authorList>
            <person name="Hashimoto T."/>
            <person name="Horikawa D.D."/>
            <person name="Saito Y."/>
            <person name="Kuwahara H."/>
            <person name="Kozuka-Hata H."/>
            <person name="Shin-I T."/>
            <person name="Minakuchi Y."/>
            <person name="Ohishi K."/>
            <person name="Motoyama A."/>
            <person name="Aizu T."/>
            <person name="Enomoto A."/>
            <person name="Kondo K."/>
            <person name="Tanaka S."/>
            <person name="Hara Y."/>
            <person name="Koshikawa S."/>
            <person name="Sagara H."/>
            <person name="Miura T."/>
            <person name="Yokobori S."/>
            <person name="Miyagawa K."/>
            <person name="Suzuki Y."/>
            <person name="Kubo T."/>
            <person name="Oyama M."/>
            <person name="Kohara Y."/>
            <person name="Fujiyama A."/>
            <person name="Arakawa K."/>
            <person name="Katayama T."/>
            <person name="Toyoda A."/>
            <person name="Kunieda T."/>
        </authorList>
    </citation>
    <scope>NUCLEOTIDE SEQUENCE [LARGE SCALE GENOMIC DNA]</scope>
    <source>
        <strain evidence="8 9">YOKOZUNA-1</strain>
    </source>
</reference>
<comment type="similarity">
    <text evidence="5">Belongs to the protein kinase superfamily. Ser/Thr protein kinase family. GCN2 subfamily.</text>
</comment>
<evidence type="ECO:0000256" key="1">
    <source>
        <dbReference type="ARBA" id="ARBA00022679"/>
    </source>
</evidence>
<dbReference type="GO" id="GO:0005524">
    <property type="term" value="F:ATP binding"/>
    <property type="evidence" value="ECO:0007669"/>
    <property type="project" value="UniProtKB-KW"/>
</dbReference>
<feature type="compositionally biased region" description="Polar residues" evidence="6">
    <location>
        <begin position="1"/>
        <end position="13"/>
    </location>
</feature>
<feature type="region of interest" description="Disordered" evidence="6">
    <location>
        <begin position="156"/>
        <end position="176"/>
    </location>
</feature>
<dbReference type="OrthoDB" id="5337378at2759"/>
<evidence type="ECO:0000256" key="2">
    <source>
        <dbReference type="ARBA" id="ARBA00022741"/>
    </source>
</evidence>
<dbReference type="STRING" id="947166.A0A1D1VK40"/>
<dbReference type="SUPFAM" id="SSF56112">
    <property type="entry name" value="Protein kinase-like (PK-like)"/>
    <property type="match status" value="1"/>
</dbReference>
<comment type="caution">
    <text evidence="8">The sequence shown here is derived from an EMBL/GenBank/DDBJ whole genome shotgun (WGS) entry which is preliminary data.</text>
</comment>
<dbReference type="InterPro" id="IPR011009">
    <property type="entry name" value="Kinase-like_dom_sf"/>
</dbReference>
<dbReference type="EMBL" id="BDGG01000007">
    <property type="protein sequence ID" value="GAV01977.1"/>
    <property type="molecule type" value="Genomic_DNA"/>
</dbReference>
<dbReference type="GO" id="GO:0005737">
    <property type="term" value="C:cytoplasm"/>
    <property type="evidence" value="ECO:0007669"/>
    <property type="project" value="TreeGrafter"/>
</dbReference>
<evidence type="ECO:0000256" key="5">
    <source>
        <dbReference type="ARBA" id="ARBA00037982"/>
    </source>
</evidence>
<dbReference type="SMART" id="SM00220">
    <property type="entry name" value="S_TKc"/>
    <property type="match status" value="1"/>
</dbReference>
<keyword evidence="9" id="KW-1185">Reference proteome</keyword>
<dbReference type="PROSITE" id="PS50011">
    <property type="entry name" value="PROTEIN_KINASE_DOM"/>
    <property type="match status" value="1"/>
</dbReference>
<keyword evidence="2" id="KW-0547">Nucleotide-binding</keyword>